<comment type="caution">
    <text evidence="3">The sequence shown here is derived from an EMBL/GenBank/DDBJ whole genome shotgun (WGS) entry which is preliminary data.</text>
</comment>
<name>A0A9N8EGR1_9STRA</name>
<dbReference type="OrthoDB" id="1933717at2759"/>
<evidence type="ECO:0000313" key="3">
    <source>
        <dbReference type="EMBL" id="CAB9518180.1"/>
    </source>
</evidence>
<protein>
    <submittedName>
        <fullName evidence="3">Short-chain dehydrogenase reductase</fullName>
    </submittedName>
</protein>
<dbReference type="PANTHER" id="PTHR43008:SF8">
    <property type="entry name" value="BENZIL REDUCTASE ((S)-BENZOIN FORMING) IRC24"/>
    <property type="match status" value="1"/>
</dbReference>
<dbReference type="InterPro" id="IPR002347">
    <property type="entry name" value="SDR_fam"/>
</dbReference>
<dbReference type="GO" id="GO:0050664">
    <property type="term" value="F:oxidoreductase activity, acting on NAD(P)H, oxygen as acceptor"/>
    <property type="evidence" value="ECO:0007669"/>
    <property type="project" value="TreeGrafter"/>
</dbReference>
<evidence type="ECO:0000313" key="4">
    <source>
        <dbReference type="Proteomes" id="UP001153069"/>
    </source>
</evidence>
<gene>
    <name evidence="3" type="ORF">SEMRO_913_G219390.1</name>
</gene>
<dbReference type="Pfam" id="PF00106">
    <property type="entry name" value="adh_short"/>
    <property type="match status" value="1"/>
</dbReference>
<dbReference type="GO" id="GO:0016616">
    <property type="term" value="F:oxidoreductase activity, acting on the CH-OH group of donors, NAD or NADP as acceptor"/>
    <property type="evidence" value="ECO:0007669"/>
    <property type="project" value="UniProtKB-ARBA"/>
</dbReference>
<comment type="similarity">
    <text evidence="1">Belongs to the short-chain dehydrogenases/reductases (SDR) family.</text>
</comment>
<keyword evidence="4" id="KW-1185">Reference proteome</keyword>
<organism evidence="3 4">
    <name type="scientific">Seminavis robusta</name>
    <dbReference type="NCBI Taxonomy" id="568900"/>
    <lineage>
        <taxon>Eukaryota</taxon>
        <taxon>Sar</taxon>
        <taxon>Stramenopiles</taxon>
        <taxon>Ochrophyta</taxon>
        <taxon>Bacillariophyta</taxon>
        <taxon>Bacillariophyceae</taxon>
        <taxon>Bacillariophycidae</taxon>
        <taxon>Naviculales</taxon>
        <taxon>Naviculaceae</taxon>
        <taxon>Seminavis</taxon>
    </lineage>
</organism>
<keyword evidence="2" id="KW-0560">Oxidoreductase</keyword>
<dbReference type="SUPFAM" id="SSF51735">
    <property type="entry name" value="NAD(P)-binding Rossmann-fold domains"/>
    <property type="match status" value="1"/>
</dbReference>
<dbReference type="AlphaFoldDB" id="A0A9N8EGR1"/>
<dbReference type="Proteomes" id="UP001153069">
    <property type="component" value="Unassembled WGS sequence"/>
</dbReference>
<dbReference type="Gene3D" id="3.40.50.720">
    <property type="entry name" value="NAD(P)-binding Rossmann-like Domain"/>
    <property type="match status" value="1"/>
</dbReference>
<sequence>MSFRTGAAYAKALAESRKSIAIVTGGRSGIGLSVASKVASFPFIDQVLAVSRSVKETDVAGLSPKITPLQADVGSSEGRQKIVDQVSQLCNNNGGPQKQLRYLIHSAGTIEPIKPILEITPEEMRHAMNVNCESPFFLTTALYPFMTPVDESGVSGRVLHVSSGAAHGAPPSGWTCYGLTKAAFFASYKILEREFRESLGGKVVIGTFKPGVVDTSMQGTIREAPTDSMPVVGNFQKMKEKAANHAMANKARPPPPGALDSPDNVAFFVEYLLLGTTDEEFANKDDSNEYDIRNEDLYPHWIEEEDLK</sequence>
<proteinExistence type="inferred from homology"/>
<accession>A0A9N8EGR1</accession>
<reference evidence="3" key="1">
    <citation type="submission" date="2020-06" db="EMBL/GenBank/DDBJ databases">
        <authorList>
            <consortium name="Plant Systems Biology data submission"/>
        </authorList>
    </citation>
    <scope>NUCLEOTIDE SEQUENCE</scope>
    <source>
        <strain evidence="3">D6</strain>
    </source>
</reference>
<evidence type="ECO:0000256" key="2">
    <source>
        <dbReference type="ARBA" id="ARBA00023002"/>
    </source>
</evidence>
<dbReference type="PRINTS" id="PR00081">
    <property type="entry name" value="GDHRDH"/>
</dbReference>
<dbReference type="InterPro" id="IPR036291">
    <property type="entry name" value="NAD(P)-bd_dom_sf"/>
</dbReference>
<evidence type="ECO:0000256" key="1">
    <source>
        <dbReference type="ARBA" id="ARBA00006484"/>
    </source>
</evidence>
<dbReference type="PANTHER" id="PTHR43008">
    <property type="entry name" value="BENZIL REDUCTASE"/>
    <property type="match status" value="1"/>
</dbReference>
<dbReference type="EMBL" id="CAICTM010000911">
    <property type="protein sequence ID" value="CAB9518180.1"/>
    <property type="molecule type" value="Genomic_DNA"/>
</dbReference>